<comment type="caution">
    <text evidence="3">The sequence shown here is derived from an EMBL/GenBank/DDBJ whole genome shotgun (WGS) entry which is preliminary data.</text>
</comment>
<accession>A0A3D8JWR4</accession>
<evidence type="ECO:0000313" key="3">
    <source>
        <dbReference type="EMBL" id="RDU97583.1"/>
    </source>
</evidence>
<protein>
    <recommendedName>
        <fullName evidence="5">BON domain-containing protein</fullName>
    </recommendedName>
</protein>
<keyword evidence="4" id="KW-1185">Reference proteome</keyword>
<keyword evidence="2" id="KW-0732">Signal</keyword>
<dbReference type="Proteomes" id="UP000256838">
    <property type="component" value="Unassembled WGS sequence"/>
</dbReference>
<dbReference type="AlphaFoldDB" id="A0A3D8JWR4"/>
<sequence length="186" mass="20573">MGHLPLAAAAAATAVAAASVMCATSVWADGPRANRGNDPFFQVSHAVSSCPAPLGPLQTEQEWLADSHYRIERGNSCWWEGRCRLSNSYLYDKEIQEAVKRRLANIEPSTHWREHTTLWLMLQRRFIYVQGCVAPGFDKQTFLSELAKTADVERVLDETTADPASDALPYRTLDNPDKPAALQDGG</sequence>
<feature type="region of interest" description="Disordered" evidence="1">
    <location>
        <begin position="158"/>
        <end position="186"/>
    </location>
</feature>
<evidence type="ECO:0000256" key="2">
    <source>
        <dbReference type="SAM" id="SignalP"/>
    </source>
</evidence>
<evidence type="ECO:0000313" key="4">
    <source>
        <dbReference type="Proteomes" id="UP000256838"/>
    </source>
</evidence>
<feature type="signal peptide" evidence="2">
    <location>
        <begin position="1"/>
        <end position="28"/>
    </location>
</feature>
<dbReference type="OrthoDB" id="8593220at2"/>
<proteinExistence type="predicted"/>
<evidence type="ECO:0000256" key="1">
    <source>
        <dbReference type="SAM" id="MobiDB-lite"/>
    </source>
</evidence>
<feature type="chain" id="PRO_5017684466" description="BON domain-containing protein" evidence="2">
    <location>
        <begin position="29"/>
        <end position="186"/>
    </location>
</feature>
<dbReference type="EMBL" id="QRGA01000009">
    <property type="protein sequence ID" value="RDU97583.1"/>
    <property type="molecule type" value="Genomic_DNA"/>
</dbReference>
<evidence type="ECO:0008006" key="5">
    <source>
        <dbReference type="Google" id="ProtNLM"/>
    </source>
</evidence>
<gene>
    <name evidence="3" type="ORF">DWV00_17025</name>
</gene>
<organism evidence="3 4">
    <name type="scientific">Trinickia dinghuensis</name>
    <dbReference type="NCBI Taxonomy" id="2291023"/>
    <lineage>
        <taxon>Bacteria</taxon>
        <taxon>Pseudomonadati</taxon>
        <taxon>Pseudomonadota</taxon>
        <taxon>Betaproteobacteria</taxon>
        <taxon>Burkholderiales</taxon>
        <taxon>Burkholderiaceae</taxon>
        <taxon>Trinickia</taxon>
    </lineage>
</organism>
<reference evidence="3 4" key="1">
    <citation type="submission" date="2018-08" db="EMBL/GenBank/DDBJ databases">
        <title>Paraburkholderia sp. DHOM06 isolated from forest soil.</title>
        <authorList>
            <person name="Gao Z.-H."/>
            <person name="Qiu L.-H."/>
        </authorList>
    </citation>
    <scope>NUCLEOTIDE SEQUENCE [LARGE SCALE GENOMIC DNA]</scope>
    <source>
        <strain evidence="3 4">DHOM06</strain>
    </source>
</reference>
<name>A0A3D8JWR4_9BURK</name>